<dbReference type="OrthoDB" id="422637at2759"/>
<accession>A0A2X0KM10</accession>
<feature type="compositionally biased region" description="Low complexity" evidence="1">
    <location>
        <begin position="227"/>
        <end position="254"/>
    </location>
</feature>
<gene>
    <name evidence="3" type="ORF">BZ3500_MVSOF-1268-A1-R1_CHR6-3G08934</name>
</gene>
<dbReference type="Proteomes" id="UP000249723">
    <property type="component" value="Unassembled WGS sequence"/>
</dbReference>
<feature type="region of interest" description="Disordered" evidence="1">
    <location>
        <begin position="227"/>
        <end position="279"/>
    </location>
</feature>
<sequence>MNTEPIDVTALASAVLAQRHDPAQTQALPLPPIELITLFCDAIHTSEVTTETRVLVLKALRSSWSSEAKEIHPILLSTTLPLLADVSIAVRTQASSLLIHVVSTASAQLVTDHVDTLASSITKSLSPYHLVPPTSSALRLVSLSLRLLNAALLKLPSSALTALRVDVVLSIIAHWIYYDRANPGLKGPGLTAPPDRLISHPTNSPFTSTTTPKPLSGAMMSFGAMASFSPTSSPSSRKTLSRSSSQTSLNTVSSIHADTYKSDSETDDDQASVSSEQAPRLTSGHVRLDALAVLKTLASAQPKLLYPRWNLFFCDSAYVRSKPTLLGLIETDRSVTVRLRAARILELMFKESRAFLAIAEDRPTKASFTSLSSKLGTLLAELHLKLTSLLSAPSVTSNVELLLALLTLVETLGNNAPYARLRQKSLTRGLAKTLVQLTVHHEHSIALAAMAGLIAVTRSELLSSDPASLDLASMIRQVMILAPHSSDPRIAKSAWELLCLITPHIPESDLLPAIALFDAIISTSDATLTPEQISFYSALFKTSTIFVSPPSESEKERLVELVRVALRHPSPVLKVTTAQVLVSEKFLGFLRSSSSTYSIDVIQELLDLTPLTSTTTEEEQDLVAAAVYRSLGQVIKSDYFNTLPNAASRLRNQILPALMRRCSISCSESVVSMASWAFANSIDILFPSSSTSTPSDLAFTLEETSAMFNIADTFLKTETCEPIQTNGIRSICLLLRDPASCGTRSFEENVTHTLITILQDQKGKGVKVRWNAATGLGHWLVGLKDRKPTSWRGALRELILDALIQVGIESILIHLLQQSRSAESSAPQVQHTTDACTTSVPPTPPLIILNYKISIQCVRALRQAAPLTVSEVERIHRARKGSPAPDLFAFLDQVKGKERGHDLFAFLDQVKGKERGHAQMLGQELRALLLVVDVDVSSGE</sequence>
<dbReference type="PANTHER" id="PTHR13366:SF0">
    <property type="entry name" value="HEAT REPEAT-CONTAINING PROTEIN 6"/>
    <property type="match status" value="1"/>
</dbReference>
<evidence type="ECO:0000313" key="4">
    <source>
        <dbReference type="Proteomes" id="UP000249723"/>
    </source>
</evidence>
<dbReference type="Pfam" id="PF13251">
    <property type="entry name" value="DUF4042"/>
    <property type="match status" value="1"/>
</dbReference>
<dbReference type="PANTHER" id="PTHR13366">
    <property type="entry name" value="MALARIA ANTIGEN-RELATED"/>
    <property type="match status" value="1"/>
</dbReference>
<dbReference type="InterPro" id="IPR016024">
    <property type="entry name" value="ARM-type_fold"/>
</dbReference>
<feature type="compositionally biased region" description="Low complexity" evidence="1">
    <location>
        <begin position="199"/>
        <end position="212"/>
    </location>
</feature>
<name>A0A2X0KM10_9BASI</name>
<evidence type="ECO:0000256" key="1">
    <source>
        <dbReference type="SAM" id="MobiDB-lite"/>
    </source>
</evidence>
<dbReference type="SUPFAM" id="SSF48371">
    <property type="entry name" value="ARM repeat"/>
    <property type="match status" value="1"/>
</dbReference>
<feature type="region of interest" description="Disordered" evidence="1">
    <location>
        <begin position="188"/>
        <end position="212"/>
    </location>
</feature>
<dbReference type="AlphaFoldDB" id="A0A2X0KM10"/>
<dbReference type="InterPro" id="IPR052107">
    <property type="entry name" value="HEAT6"/>
</dbReference>
<protein>
    <submittedName>
        <fullName evidence="3">BZ3500_MvSof-1268-A1-R1_Chr6-3g08934 protein</fullName>
    </submittedName>
</protein>
<keyword evidence="4" id="KW-1185">Reference proteome</keyword>
<reference evidence="4" key="1">
    <citation type="submission" date="2016-10" db="EMBL/GenBank/DDBJ databases">
        <authorList>
            <person name="Jeantristanb JTB J.-T."/>
            <person name="Ricardo R."/>
        </authorList>
    </citation>
    <scope>NUCLEOTIDE SEQUENCE [LARGE SCALE GENOMIC DNA]</scope>
</reference>
<dbReference type="InterPro" id="IPR025283">
    <property type="entry name" value="DUF4042"/>
</dbReference>
<evidence type="ECO:0000313" key="3">
    <source>
        <dbReference type="EMBL" id="SCZ93867.1"/>
    </source>
</evidence>
<organism evidence="3 4">
    <name type="scientific">Microbotryum saponariae</name>
    <dbReference type="NCBI Taxonomy" id="289078"/>
    <lineage>
        <taxon>Eukaryota</taxon>
        <taxon>Fungi</taxon>
        <taxon>Dikarya</taxon>
        <taxon>Basidiomycota</taxon>
        <taxon>Pucciniomycotina</taxon>
        <taxon>Microbotryomycetes</taxon>
        <taxon>Microbotryales</taxon>
        <taxon>Microbotryaceae</taxon>
        <taxon>Microbotryum</taxon>
    </lineage>
</organism>
<proteinExistence type="predicted"/>
<feature type="domain" description="DUF4042" evidence="2">
    <location>
        <begin position="286"/>
        <end position="455"/>
    </location>
</feature>
<dbReference type="EMBL" id="FMWP01000048">
    <property type="protein sequence ID" value="SCZ93867.1"/>
    <property type="molecule type" value="Genomic_DNA"/>
</dbReference>
<evidence type="ECO:0000259" key="2">
    <source>
        <dbReference type="Pfam" id="PF13251"/>
    </source>
</evidence>